<evidence type="ECO:0000256" key="6">
    <source>
        <dbReference type="SAM" id="Phobius"/>
    </source>
</evidence>
<feature type="transmembrane region" description="Helical" evidence="6">
    <location>
        <begin position="21"/>
        <end position="41"/>
    </location>
</feature>
<dbReference type="InterPro" id="IPR012336">
    <property type="entry name" value="Thioredoxin-like_fold"/>
</dbReference>
<evidence type="ECO:0000256" key="4">
    <source>
        <dbReference type="ARBA" id="ARBA00023157"/>
    </source>
</evidence>
<dbReference type="STRING" id="1802270.A3C07_05200"/>
<evidence type="ECO:0000256" key="5">
    <source>
        <dbReference type="ARBA" id="ARBA00023284"/>
    </source>
</evidence>
<keyword evidence="2" id="KW-0732">Signal</keyword>
<feature type="domain" description="Thioredoxin" evidence="7">
    <location>
        <begin position="65"/>
        <end position="251"/>
    </location>
</feature>
<dbReference type="PANTHER" id="PTHR13887:SF14">
    <property type="entry name" value="DISULFIDE BOND FORMATION PROTEIN D"/>
    <property type="match status" value="1"/>
</dbReference>
<dbReference type="InterPro" id="IPR013766">
    <property type="entry name" value="Thioredoxin_domain"/>
</dbReference>
<evidence type="ECO:0000313" key="9">
    <source>
        <dbReference type="Proteomes" id="UP000179023"/>
    </source>
</evidence>
<dbReference type="EMBL" id="MHQI01000001">
    <property type="protein sequence ID" value="OHA00994.1"/>
    <property type="molecule type" value="Genomic_DNA"/>
</dbReference>
<proteinExistence type="inferred from homology"/>
<keyword evidence="6" id="KW-1133">Transmembrane helix</keyword>
<keyword evidence="5" id="KW-0676">Redox-active center</keyword>
<keyword evidence="3" id="KW-0560">Oxidoreductase</keyword>
<sequence>MFPDENQKSSEQGIKSGSNTLLIPGAIIVAGVLIAGAVMYANAPRSGSTVPGEGRGAALVGKTAKEPVGAAAKSNLTATTGLIDDDPSLGNPEASVVLVEFGDFQCPFCSRLFQETLPQIKEQYVKTGKVRFIYRDFPLSSIHAVAQKAAEASECADEQGKFWQYHDMLYERQQSLSAANLKVWASELGLDSALFNTCLDSGKYADEVQKDLSDGQAAGVTGTPATFVNGRLVPGAVPFETFKAVIEEELAKAQ</sequence>
<organism evidence="8 9">
    <name type="scientific">Candidatus Sungbacteria bacterium RIFCSPHIGHO2_02_FULL_47_11</name>
    <dbReference type="NCBI Taxonomy" id="1802270"/>
    <lineage>
        <taxon>Bacteria</taxon>
        <taxon>Candidatus Sungiibacteriota</taxon>
    </lineage>
</organism>
<protein>
    <recommendedName>
        <fullName evidence="7">Thioredoxin domain-containing protein</fullName>
    </recommendedName>
</protein>
<dbReference type="PROSITE" id="PS51352">
    <property type="entry name" value="THIOREDOXIN_2"/>
    <property type="match status" value="1"/>
</dbReference>
<comment type="similarity">
    <text evidence="1">Belongs to the thioredoxin family. DsbA subfamily.</text>
</comment>
<accession>A0A1G2KP02</accession>
<dbReference type="InterPro" id="IPR036249">
    <property type="entry name" value="Thioredoxin-like_sf"/>
</dbReference>
<dbReference type="AlphaFoldDB" id="A0A1G2KP02"/>
<evidence type="ECO:0000256" key="2">
    <source>
        <dbReference type="ARBA" id="ARBA00022729"/>
    </source>
</evidence>
<comment type="caution">
    <text evidence="8">The sequence shown here is derived from an EMBL/GenBank/DDBJ whole genome shotgun (WGS) entry which is preliminary data.</text>
</comment>
<dbReference type="GO" id="GO:0016491">
    <property type="term" value="F:oxidoreductase activity"/>
    <property type="evidence" value="ECO:0007669"/>
    <property type="project" value="UniProtKB-KW"/>
</dbReference>
<evidence type="ECO:0000259" key="7">
    <source>
        <dbReference type="PROSITE" id="PS51352"/>
    </source>
</evidence>
<evidence type="ECO:0000256" key="1">
    <source>
        <dbReference type="ARBA" id="ARBA00005791"/>
    </source>
</evidence>
<dbReference type="Gene3D" id="3.40.30.10">
    <property type="entry name" value="Glutaredoxin"/>
    <property type="match status" value="1"/>
</dbReference>
<dbReference type="Pfam" id="PF13462">
    <property type="entry name" value="Thioredoxin_4"/>
    <property type="match status" value="1"/>
</dbReference>
<gene>
    <name evidence="8" type="ORF">A3C07_05200</name>
</gene>
<dbReference type="Proteomes" id="UP000179023">
    <property type="component" value="Unassembled WGS sequence"/>
</dbReference>
<keyword evidence="6" id="KW-0472">Membrane</keyword>
<evidence type="ECO:0000313" key="8">
    <source>
        <dbReference type="EMBL" id="OHA00994.1"/>
    </source>
</evidence>
<reference evidence="8 9" key="1">
    <citation type="journal article" date="2016" name="Nat. Commun.">
        <title>Thousands of microbial genomes shed light on interconnected biogeochemical processes in an aquifer system.</title>
        <authorList>
            <person name="Anantharaman K."/>
            <person name="Brown C.T."/>
            <person name="Hug L.A."/>
            <person name="Sharon I."/>
            <person name="Castelle C.J."/>
            <person name="Probst A.J."/>
            <person name="Thomas B.C."/>
            <person name="Singh A."/>
            <person name="Wilkins M.J."/>
            <person name="Karaoz U."/>
            <person name="Brodie E.L."/>
            <person name="Williams K.H."/>
            <person name="Hubbard S.S."/>
            <person name="Banfield J.F."/>
        </authorList>
    </citation>
    <scope>NUCLEOTIDE SEQUENCE [LARGE SCALE GENOMIC DNA]</scope>
</reference>
<evidence type="ECO:0000256" key="3">
    <source>
        <dbReference type="ARBA" id="ARBA00023002"/>
    </source>
</evidence>
<keyword evidence="6" id="KW-0812">Transmembrane</keyword>
<keyword evidence="4" id="KW-1015">Disulfide bond</keyword>
<dbReference type="PANTHER" id="PTHR13887">
    <property type="entry name" value="GLUTATHIONE S-TRANSFERASE KAPPA"/>
    <property type="match status" value="1"/>
</dbReference>
<name>A0A1G2KP02_9BACT</name>
<dbReference type="SUPFAM" id="SSF52833">
    <property type="entry name" value="Thioredoxin-like"/>
    <property type="match status" value="1"/>
</dbReference>